<accession>A0AAV5WVC1</accession>
<dbReference type="AlphaFoldDB" id="A0AAV5WVC1"/>
<feature type="non-terminal residue" evidence="1">
    <location>
        <position position="74"/>
    </location>
</feature>
<proteinExistence type="predicted"/>
<gene>
    <name evidence="1" type="ORF">PFISCL1PPCAC_25450</name>
</gene>
<reference evidence="1" key="1">
    <citation type="submission" date="2023-10" db="EMBL/GenBank/DDBJ databases">
        <title>Genome assembly of Pristionchus species.</title>
        <authorList>
            <person name="Yoshida K."/>
            <person name="Sommer R.J."/>
        </authorList>
    </citation>
    <scope>NUCLEOTIDE SEQUENCE</scope>
    <source>
        <strain evidence="1">RS5133</strain>
    </source>
</reference>
<sequence>NEDDELSEVNPIFGDIAQSCTRNGKQLLIKNRYETFKADTLRCDSNEYSYGFGRSKTLEAYCIRKPYCAMCAHL</sequence>
<evidence type="ECO:0000313" key="1">
    <source>
        <dbReference type="EMBL" id="GMT34153.1"/>
    </source>
</evidence>
<name>A0AAV5WVC1_9BILA</name>
<evidence type="ECO:0000313" key="2">
    <source>
        <dbReference type="Proteomes" id="UP001432322"/>
    </source>
</evidence>
<organism evidence="1 2">
    <name type="scientific">Pristionchus fissidentatus</name>
    <dbReference type="NCBI Taxonomy" id="1538716"/>
    <lineage>
        <taxon>Eukaryota</taxon>
        <taxon>Metazoa</taxon>
        <taxon>Ecdysozoa</taxon>
        <taxon>Nematoda</taxon>
        <taxon>Chromadorea</taxon>
        <taxon>Rhabditida</taxon>
        <taxon>Rhabditina</taxon>
        <taxon>Diplogasteromorpha</taxon>
        <taxon>Diplogasteroidea</taxon>
        <taxon>Neodiplogasteridae</taxon>
        <taxon>Pristionchus</taxon>
    </lineage>
</organism>
<dbReference type="Proteomes" id="UP001432322">
    <property type="component" value="Unassembled WGS sequence"/>
</dbReference>
<comment type="caution">
    <text evidence="1">The sequence shown here is derived from an EMBL/GenBank/DDBJ whole genome shotgun (WGS) entry which is preliminary data.</text>
</comment>
<keyword evidence="2" id="KW-1185">Reference proteome</keyword>
<dbReference type="EMBL" id="BTSY01000006">
    <property type="protein sequence ID" value="GMT34153.1"/>
    <property type="molecule type" value="Genomic_DNA"/>
</dbReference>
<protein>
    <submittedName>
        <fullName evidence="1">Uncharacterized protein</fullName>
    </submittedName>
</protein>
<feature type="non-terminal residue" evidence="1">
    <location>
        <position position="1"/>
    </location>
</feature>